<feature type="compositionally biased region" description="Polar residues" evidence="1">
    <location>
        <begin position="209"/>
        <end position="222"/>
    </location>
</feature>
<sequence length="529" mass="60014">MEPLSKYMEEKGDRNLIKLLHVSPTFSWKSAPDITFLSEHAPLFQRYAKIAPNSMLPPKKNKTAIERLDQQMKCNFSKQSTSDYVDLVDNIVRTAMKQYRDLAKDPHAKERAYRRADSETQEAINSVLVLLHKCDSRESDAEDTPPPPGPLAIMDKDPEIKVVLPDPPPPPRKPALRISPKKLFQKIVNRPESEDEDDHEFGEPWKEGQTASAGCSTDTPSKVTMKKGASFLMPTTLDSGEENMLEEAFKSGPVENLRKRKTKKKKEKQANQSKPKESAAKKVSQKAKVKTTSKPMNRSSATLDLNRNSEDVEEPPSPMSSFCVEERFFDGMKGTDEKRSVWRHRVESRGHGAAMKLYKCHPNYDGNHEKALEFAKGARDMVKEEFDKRWPSDQSPPSEIKEKKEDLKKTKPKPPAKRVRHCRMFGAPMARVQNSTTCGWKRWRGKGEGQGDYDVFTFHLGPYLFFHEGLRQGKRHAFITEVPDGTIRDDEDEFADAVEEADEGLDDAEAPEEDDQPEGAEDEDLDLIG</sequence>
<dbReference type="Proteomes" id="UP001642484">
    <property type="component" value="Unassembled WGS sequence"/>
</dbReference>
<feature type="region of interest" description="Disordered" evidence="1">
    <location>
        <begin position="190"/>
        <end position="321"/>
    </location>
</feature>
<feature type="compositionally biased region" description="Basic and acidic residues" evidence="1">
    <location>
        <begin position="399"/>
        <end position="409"/>
    </location>
</feature>
<reference evidence="2 3" key="1">
    <citation type="submission" date="2024-02" db="EMBL/GenBank/DDBJ databases">
        <authorList>
            <person name="Chen Y."/>
            <person name="Shah S."/>
            <person name="Dougan E. K."/>
            <person name="Thang M."/>
            <person name="Chan C."/>
        </authorList>
    </citation>
    <scope>NUCLEOTIDE SEQUENCE [LARGE SCALE GENOMIC DNA]</scope>
</reference>
<evidence type="ECO:0008006" key="4">
    <source>
        <dbReference type="Google" id="ProtNLM"/>
    </source>
</evidence>
<name>A0ABP0HB86_9DINO</name>
<dbReference type="EMBL" id="CAXAMN010000259">
    <property type="protein sequence ID" value="CAK8987307.1"/>
    <property type="molecule type" value="Genomic_DNA"/>
</dbReference>
<feature type="compositionally biased region" description="Polar residues" evidence="1">
    <location>
        <begin position="295"/>
        <end position="306"/>
    </location>
</feature>
<evidence type="ECO:0000313" key="2">
    <source>
        <dbReference type="EMBL" id="CAK8987307.1"/>
    </source>
</evidence>
<feature type="compositionally biased region" description="Acidic residues" evidence="1">
    <location>
        <begin position="489"/>
        <end position="529"/>
    </location>
</feature>
<feature type="region of interest" description="Disordered" evidence="1">
    <location>
        <begin position="484"/>
        <end position="529"/>
    </location>
</feature>
<accession>A0ABP0HB86</accession>
<feature type="compositionally biased region" description="Basic residues" evidence="1">
    <location>
        <begin position="258"/>
        <end position="267"/>
    </location>
</feature>
<proteinExistence type="predicted"/>
<evidence type="ECO:0000256" key="1">
    <source>
        <dbReference type="SAM" id="MobiDB-lite"/>
    </source>
</evidence>
<protein>
    <recommendedName>
        <fullName evidence="4">AP2/ERF domain-containing protein</fullName>
    </recommendedName>
</protein>
<keyword evidence="3" id="KW-1185">Reference proteome</keyword>
<feature type="region of interest" description="Disordered" evidence="1">
    <location>
        <begin position="385"/>
        <end position="418"/>
    </location>
</feature>
<organism evidence="2 3">
    <name type="scientific">Durusdinium trenchii</name>
    <dbReference type="NCBI Taxonomy" id="1381693"/>
    <lineage>
        <taxon>Eukaryota</taxon>
        <taxon>Sar</taxon>
        <taxon>Alveolata</taxon>
        <taxon>Dinophyceae</taxon>
        <taxon>Suessiales</taxon>
        <taxon>Symbiodiniaceae</taxon>
        <taxon>Durusdinium</taxon>
    </lineage>
</organism>
<comment type="caution">
    <text evidence="2">The sequence shown here is derived from an EMBL/GenBank/DDBJ whole genome shotgun (WGS) entry which is preliminary data.</text>
</comment>
<gene>
    <name evidence="2" type="ORF">CCMP2556_LOCUS826</name>
</gene>
<evidence type="ECO:0000313" key="3">
    <source>
        <dbReference type="Proteomes" id="UP001642484"/>
    </source>
</evidence>